<name>A0A445D8Y1_ARAHY</name>
<accession>A0A445D8Y1</accession>
<dbReference type="InterPro" id="IPR023562">
    <property type="entry name" value="ClpP/TepA"/>
</dbReference>
<dbReference type="InterPro" id="IPR029045">
    <property type="entry name" value="ClpP/crotonase-like_dom_sf"/>
</dbReference>
<dbReference type="AlphaFoldDB" id="A0A445D8Y1"/>
<dbReference type="Pfam" id="PF00574">
    <property type="entry name" value="CLP_protease"/>
    <property type="match status" value="1"/>
</dbReference>
<dbReference type="PANTHER" id="PTHR48481">
    <property type="entry name" value="ATP-DEPENDENT CLP PROTEASE PROTEOLYTIC SUBUNIT"/>
    <property type="match status" value="1"/>
</dbReference>
<comment type="caution">
    <text evidence="1">The sequence shown here is derived from an EMBL/GenBank/DDBJ whole genome shotgun (WGS) entry which is preliminary data.</text>
</comment>
<sequence length="319" mass="37053">MLCCSLVFAYKRLLPLFDIMHIMDENRDKIQEFILEAEELLKLRETITRFYVQRTSKPVWLVSEDMERDAFMSAAEAQAHDDEFFVIDKIKAVIDDLDWWFFSYICGHLVAGDDSVFHCQLCSRDVEHIIVRYKMKLIVEDETSTAIFVLMDNVATKLFGKTCFDYFLQLEQKIEAPYDYTILVRIVYEFINKKLLFVVDARIVGYELNTSLYVINSVCDYISFVNFLEDVAAIYDHKLFNLDGEIPHIPLEKSYGVHMYSDSLNNAISNSSDISCNWSPISVLKSNVWLVEDNNYRNIKISNNSDKVEDTTLGSICLS</sequence>
<reference evidence="1 2" key="1">
    <citation type="submission" date="2019-01" db="EMBL/GenBank/DDBJ databases">
        <title>Sequencing of cultivated peanut Arachis hypogaea provides insights into genome evolution and oil improvement.</title>
        <authorList>
            <person name="Chen X."/>
        </authorList>
    </citation>
    <scope>NUCLEOTIDE SEQUENCE [LARGE SCALE GENOMIC DNA]</scope>
    <source>
        <strain evidence="2">cv. Fuhuasheng</strain>
        <tissue evidence="1">Leaves</tissue>
    </source>
</reference>
<dbReference type="Gene3D" id="2.40.50.140">
    <property type="entry name" value="Nucleic acid-binding proteins"/>
    <property type="match status" value="1"/>
</dbReference>
<evidence type="ECO:0008006" key="3">
    <source>
        <dbReference type="Google" id="ProtNLM"/>
    </source>
</evidence>
<gene>
    <name evidence="1" type="ORF">Ahy_A05g025547</name>
</gene>
<evidence type="ECO:0000313" key="2">
    <source>
        <dbReference type="Proteomes" id="UP000289738"/>
    </source>
</evidence>
<dbReference type="SUPFAM" id="SSF52096">
    <property type="entry name" value="ClpP/crotonase"/>
    <property type="match status" value="1"/>
</dbReference>
<dbReference type="InterPro" id="IPR012340">
    <property type="entry name" value="NA-bd_OB-fold"/>
</dbReference>
<dbReference type="SUPFAM" id="SSF50249">
    <property type="entry name" value="Nucleic acid-binding proteins"/>
    <property type="match status" value="1"/>
</dbReference>
<dbReference type="Proteomes" id="UP000289738">
    <property type="component" value="Chromosome A05"/>
</dbReference>
<proteinExistence type="predicted"/>
<dbReference type="EMBL" id="SDMP01000005">
    <property type="protein sequence ID" value="RYR59638.1"/>
    <property type="molecule type" value="Genomic_DNA"/>
</dbReference>
<evidence type="ECO:0000313" key="1">
    <source>
        <dbReference type="EMBL" id="RYR59638.1"/>
    </source>
</evidence>
<organism evidence="1 2">
    <name type="scientific">Arachis hypogaea</name>
    <name type="common">Peanut</name>
    <dbReference type="NCBI Taxonomy" id="3818"/>
    <lineage>
        <taxon>Eukaryota</taxon>
        <taxon>Viridiplantae</taxon>
        <taxon>Streptophyta</taxon>
        <taxon>Embryophyta</taxon>
        <taxon>Tracheophyta</taxon>
        <taxon>Spermatophyta</taxon>
        <taxon>Magnoliopsida</taxon>
        <taxon>eudicotyledons</taxon>
        <taxon>Gunneridae</taxon>
        <taxon>Pentapetalae</taxon>
        <taxon>rosids</taxon>
        <taxon>fabids</taxon>
        <taxon>Fabales</taxon>
        <taxon>Fabaceae</taxon>
        <taxon>Papilionoideae</taxon>
        <taxon>50 kb inversion clade</taxon>
        <taxon>dalbergioids sensu lato</taxon>
        <taxon>Dalbergieae</taxon>
        <taxon>Pterocarpus clade</taxon>
        <taxon>Arachis</taxon>
    </lineage>
</organism>
<protein>
    <recommendedName>
        <fullName evidence="3">DUF223 domain-containing protein</fullName>
    </recommendedName>
</protein>
<keyword evidence="2" id="KW-1185">Reference proteome</keyword>
<dbReference type="PANTHER" id="PTHR48481:SF1">
    <property type="entry name" value="ATP-DEPENDENT CLP PROTEASE PROTEOLYTIC SUBUNIT"/>
    <property type="match status" value="1"/>
</dbReference>
<dbReference type="STRING" id="3818.A0A445D8Y1"/>